<feature type="domain" description="Cytochrome b5 heme-binding" evidence="11">
    <location>
        <begin position="3"/>
        <end position="62"/>
    </location>
</feature>
<keyword evidence="6" id="KW-0206">Cytoskeleton</keyword>
<evidence type="ECO:0000256" key="3">
    <source>
        <dbReference type="ARBA" id="ARBA00022617"/>
    </source>
</evidence>
<evidence type="ECO:0000256" key="7">
    <source>
        <dbReference type="ARBA" id="ARBA00023273"/>
    </source>
</evidence>
<dbReference type="SMART" id="SM01117">
    <property type="entry name" value="Cyt-b5"/>
    <property type="match status" value="1"/>
</dbReference>
<reference evidence="12" key="1">
    <citation type="submission" date="2025-08" db="UniProtKB">
        <authorList>
            <consortium name="Ensembl"/>
        </authorList>
    </citation>
    <scope>IDENTIFICATION</scope>
</reference>
<dbReference type="AlphaFoldDB" id="A0A8C6WHT4"/>
<dbReference type="InterPro" id="IPR001199">
    <property type="entry name" value="Cyt_B5-like_heme/steroid-bd"/>
</dbReference>
<keyword evidence="7" id="KW-0966">Cell projection</keyword>
<evidence type="ECO:0000256" key="8">
    <source>
        <dbReference type="ARBA" id="ARBA00038168"/>
    </source>
</evidence>
<dbReference type="PROSITE" id="PS50255">
    <property type="entry name" value="CYTOCHROME_B5_2"/>
    <property type="match status" value="1"/>
</dbReference>
<organism evidence="12 13">
    <name type="scientific">Neogobius melanostomus</name>
    <name type="common">round goby</name>
    <dbReference type="NCBI Taxonomy" id="47308"/>
    <lineage>
        <taxon>Eukaryota</taxon>
        <taxon>Metazoa</taxon>
        <taxon>Chordata</taxon>
        <taxon>Craniata</taxon>
        <taxon>Vertebrata</taxon>
        <taxon>Euteleostomi</taxon>
        <taxon>Actinopterygii</taxon>
        <taxon>Neopterygii</taxon>
        <taxon>Teleostei</taxon>
        <taxon>Neoteleostei</taxon>
        <taxon>Acanthomorphata</taxon>
        <taxon>Gobiaria</taxon>
        <taxon>Gobiiformes</taxon>
        <taxon>Gobioidei</taxon>
        <taxon>Gobiidae</taxon>
        <taxon>Benthophilinae</taxon>
        <taxon>Neogobiini</taxon>
        <taxon>Neogobius</taxon>
    </lineage>
</organism>
<dbReference type="Ensembl" id="ENSNMLT00000009057.1">
    <property type="protein sequence ID" value="ENSNMLP00000007960.1"/>
    <property type="gene ID" value="ENSNMLG00000005667.1"/>
</dbReference>
<dbReference type="PANTHER" id="PTHR21281:SF0">
    <property type="entry name" value="CYTOCHROME B5 DOMAIN-CONTAINING PROTEIN 1"/>
    <property type="match status" value="1"/>
</dbReference>
<evidence type="ECO:0000313" key="13">
    <source>
        <dbReference type="Proteomes" id="UP000694523"/>
    </source>
</evidence>
<dbReference type="Proteomes" id="UP000694523">
    <property type="component" value="Unplaced"/>
</dbReference>
<dbReference type="GO" id="GO:0005930">
    <property type="term" value="C:axoneme"/>
    <property type="evidence" value="ECO:0007669"/>
    <property type="project" value="UniProtKB-SubCell"/>
</dbReference>
<dbReference type="GO" id="GO:0046872">
    <property type="term" value="F:metal ion binding"/>
    <property type="evidence" value="ECO:0007669"/>
    <property type="project" value="UniProtKB-KW"/>
</dbReference>
<dbReference type="SUPFAM" id="SSF55856">
    <property type="entry name" value="Cytochrome b5-like heme/steroid binding domain"/>
    <property type="match status" value="1"/>
</dbReference>
<name>A0A8C6WHT4_9GOBI</name>
<keyword evidence="2" id="KW-0963">Cytoplasm</keyword>
<evidence type="ECO:0000256" key="2">
    <source>
        <dbReference type="ARBA" id="ARBA00022490"/>
    </source>
</evidence>
<accession>A0A8C6WHT4</accession>
<dbReference type="Pfam" id="PF00173">
    <property type="entry name" value="Cyt-b5"/>
    <property type="match status" value="1"/>
</dbReference>
<evidence type="ECO:0000256" key="1">
    <source>
        <dbReference type="ARBA" id="ARBA00004430"/>
    </source>
</evidence>
<keyword evidence="5" id="KW-0408">Iron</keyword>
<keyword evidence="3" id="KW-0349">Heme</keyword>
<dbReference type="Gene3D" id="3.10.120.10">
    <property type="entry name" value="Cytochrome b5-like heme/steroid binding domain"/>
    <property type="match status" value="1"/>
</dbReference>
<dbReference type="InterPro" id="IPR052320">
    <property type="entry name" value="Cytochrome_b5_domain"/>
</dbReference>
<evidence type="ECO:0000313" key="12">
    <source>
        <dbReference type="Ensembl" id="ENSNMLP00000007960.1"/>
    </source>
</evidence>
<dbReference type="GO" id="GO:0003341">
    <property type="term" value="P:cilium movement"/>
    <property type="evidence" value="ECO:0007669"/>
    <property type="project" value="TreeGrafter"/>
</dbReference>
<evidence type="ECO:0000259" key="11">
    <source>
        <dbReference type="PROSITE" id="PS50255"/>
    </source>
</evidence>
<keyword evidence="4" id="KW-0479">Metal-binding</keyword>
<sequence length="204" mass="23065">MRPRFFTPSEVAVHNTAEDLWVSLLGRVLDLTPLAQRHKGRTEQVTRSAAPLLESAGKDISEVKSVLQVLRFIDPQTQCRRYYTPRGRFLHVPPPGPAQTGPVSSAPLVERLTLQHRPVIPETRFIRVINTLTSQEQSLEETLQEILAGPVHNSHGLNNNHSYTWKHAGENGLHDDDLECLPRGGPDRRCGFTSQYNKTDDFRF</sequence>
<comment type="subcellular location">
    <subcellularLocation>
        <location evidence="1">Cytoplasm</location>
        <location evidence="1">Cytoskeleton</location>
        <location evidence="1">Cilium axoneme</location>
    </subcellularLocation>
</comment>
<protein>
    <recommendedName>
        <fullName evidence="9">Cytochrome b5 domain-containing protein 1</fullName>
    </recommendedName>
</protein>
<keyword evidence="13" id="KW-1185">Reference proteome</keyword>
<proteinExistence type="inferred from homology"/>
<evidence type="ECO:0000256" key="10">
    <source>
        <dbReference type="ARBA" id="ARBA00046139"/>
    </source>
</evidence>
<dbReference type="InterPro" id="IPR036400">
    <property type="entry name" value="Cyt_B5-like_heme/steroid_sf"/>
</dbReference>
<dbReference type="PANTHER" id="PTHR21281">
    <property type="entry name" value="CYTOCHROME B5 DOMAIN-CONTAINING PROTEIN 1"/>
    <property type="match status" value="1"/>
</dbReference>
<comment type="function">
    <text evidence="10">Radial spoke stalk protein that binds heme under oxidizing conditions. Required for the coordinated beating of multiple cilia maybe by functioning in a redox signaling pathway.</text>
</comment>
<evidence type="ECO:0000256" key="9">
    <source>
        <dbReference type="ARBA" id="ARBA00040649"/>
    </source>
</evidence>
<comment type="similarity">
    <text evidence="8">Belongs to the cytochrome b5 family.</text>
</comment>
<evidence type="ECO:0000256" key="4">
    <source>
        <dbReference type="ARBA" id="ARBA00022723"/>
    </source>
</evidence>
<evidence type="ECO:0000256" key="6">
    <source>
        <dbReference type="ARBA" id="ARBA00023212"/>
    </source>
</evidence>
<evidence type="ECO:0000256" key="5">
    <source>
        <dbReference type="ARBA" id="ARBA00023004"/>
    </source>
</evidence>
<reference evidence="12" key="2">
    <citation type="submission" date="2025-09" db="UniProtKB">
        <authorList>
            <consortium name="Ensembl"/>
        </authorList>
    </citation>
    <scope>IDENTIFICATION</scope>
</reference>